<feature type="transmembrane region" description="Helical" evidence="5">
    <location>
        <begin position="991"/>
        <end position="1010"/>
    </location>
</feature>
<feature type="transmembrane region" description="Helical" evidence="5">
    <location>
        <begin position="1022"/>
        <end position="1044"/>
    </location>
</feature>
<evidence type="ECO:0000259" key="6">
    <source>
        <dbReference type="Pfam" id="PF01094"/>
    </source>
</evidence>
<proteinExistence type="predicted"/>
<gene>
    <name evidence="7" type="ORF">SteCoe_3338</name>
</gene>
<feature type="transmembrane region" description="Helical" evidence="5">
    <location>
        <begin position="928"/>
        <end position="948"/>
    </location>
</feature>
<dbReference type="GO" id="GO:0016020">
    <property type="term" value="C:membrane"/>
    <property type="evidence" value="ECO:0007669"/>
    <property type="project" value="UniProtKB-SubCell"/>
</dbReference>
<name>A0A1R2CXB6_9CILI</name>
<dbReference type="OrthoDB" id="5984008at2759"/>
<reference evidence="7 8" key="1">
    <citation type="submission" date="2016-11" db="EMBL/GenBank/DDBJ databases">
        <title>The macronuclear genome of Stentor coeruleus: a giant cell with tiny introns.</title>
        <authorList>
            <person name="Slabodnick M."/>
            <person name="Ruby J.G."/>
            <person name="Reiff S.B."/>
            <person name="Swart E.C."/>
            <person name="Gosai S."/>
            <person name="Prabakaran S."/>
            <person name="Witkowska E."/>
            <person name="Larue G.E."/>
            <person name="Fisher S."/>
            <person name="Freeman R.M."/>
            <person name="Gunawardena J."/>
            <person name="Chu W."/>
            <person name="Stover N.A."/>
            <person name="Gregory B.D."/>
            <person name="Nowacki M."/>
            <person name="Derisi J."/>
            <person name="Roy S.W."/>
            <person name="Marshall W.F."/>
            <person name="Sood P."/>
        </authorList>
    </citation>
    <scope>NUCLEOTIDE SEQUENCE [LARGE SCALE GENOMIC DNA]</scope>
    <source>
        <strain evidence="7">WM001</strain>
    </source>
</reference>
<evidence type="ECO:0000256" key="1">
    <source>
        <dbReference type="ARBA" id="ARBA00004370"/>
    </source>
</evidence>
<evidence type="ECO:0000256" key="3">
    <source>
        <dbReference type="ARBA" id="ARBA00022989"/>
    </source>
</evidence>
<evidence type="ECO:0000313" key="7">
    <source>
        <dbReference type="EMBL" id="OMJ93642.1"/>
    </source>
</evidence>
<dbReference type="Proteomes" id="UP000187209">
    <property type="component" value="Unassembled WGS sequence"/>
</dbReference>
<comment type="caution">
    <text evidence="7">The sequence shown here is derived from an EMBL/GenBank/DDBJ whole genome shotgun (WGS) entry which is preliminary data.</text>
</comment>
<dbReference type="InterPro" id="IPR001828">
    <property type="entry name" value="ANF_lig-bd_rcpt"/>
</dbReference>
<feature type="transmembrane region" description="Helical" evidence="5">
    <location>
        <begin position="787"/>
        <end position="814"/>
    </location>
</feature>
<dbReference type="Pfam" id="PF01094">
    <property type="entry name" value="ANF_receptor"/>
    <property type="match status" value="1"/>
</dbReference>
<dbReference type="SUPFAM" id="SSF53822">
    <property type="entry name" value="Periplasmic binding protein-like I"/>
    <property type="match status" value="1"/>
</dbReference>
<comment type="subcellular location">
    <subcellularLocation>
        <location evidence="1">Membrane</location>
    </subcellularLocation>
</comment>
<evidence type="ECO:0000256" key="5">
    <source>
        <dbReference type="SAM" id="Phobius"/>
    </source>
</evidence>
<dbReference type="AlphaFoldDB" id="A0A1R2CXB6"/>
<feature type="transmembrane region" description="Helical" evidence="5">
    <location>
        <begin position="968"/>
        <end position="985"/>
    </location>
</feature>
<protein>
    <recommendedName>
        <fullName evidence="6">Receptor ligand binding region domain-containing protein</fullName>
    </recommendedName>
</protein>
<feature type="transmembrane region" description="Helical" evidence="5">
    <location>
        <begin position="834"/>
        <end position="856"/>
    </location>
</feature>
<organism evidence="7 8">
    <name type="scientific">Stentor coeruleus</name>
    <dbReference type="NCBI Taxonomy" id="5963"/>
    <lineage>
        <taxon>Eukaryota</taxon>
        <taxon>Sar</taxon>
        <taxon>Alveolata</taxon>
        <taxon>Ciliophora</taxon>
        <taxon>Postciliodesmatophora</taxon>
        <taxon>Heterotrichea</taxon>
        <taxon>Heterotrichida</taxon>
        <taxon>Stentoridae</taxon>
        <taxon>Stentor</taxon>
    </lineage>
</organism>
<keyword evidence="4 5" id="KW-0472">Membrane</keyword>
<feature type="transmembrane region" description="Helical" evidence="5">
    <location>
        <begin position="877"/>
        <end position="900"/>
    </location>
</feature>
<feature type="domain" description="Receptor ligand binding region" evidence="6">
    <location>
        <begin position="347"/>
        <end position="668"/>
    </location>
</feature>
<keyword evidence="3 5" id="KW-1133">Transmembrane helix</keyword>
<dbReference type="EMBL" id="MPUH01000039">
    <property type="protein sequence ID" value="OMJ93642.1"/>
    <property type="molecule type" value="Genomic_DNA"/>
</dbReference>
<feature type="transmembrane region" description="Helical" evidence="5">
    <location>
        <begin position="747"/>
        <end position="766"/>
    </location>
</feature>
<evidence type="ECO:0000256" key="4">
    <source>
        <dbReference type="ARBA" id="ARBA00023136"/>
    </source>
</evidence>
<accession>A0A1R2CXB6</accession>
<evidence type="ECO:0000256" key="2">
    <source>
        <dbReference type="ARBA" id="ARBA00022692"/>
    </source>
</evidence>
<feature type="transmembrane region" description="Helical" evidence="5">
    <location>
        <begin position="1050"/>
        <end position="1071"/>
    </location>
</feature>
<keyword evidence="8" id="KW-1185">Reference proteome</keyword>
<evidence type="ECO:0000313" key="8">
    <source>
        <dbReference type="Proteomes" id="UP000187209"/>
    </source>
</evidence>
<dbReference type="Gene3D" id="3.40.50.2300">
    <property type="match status" value="2"/>
</dbReference>
<keyword evidence="2 5" id="KW-0812">Transmembrane</keyword>
<sequence length="1108" mass="127469">MIIVVWFIYFVDAYNVGYIGNDNEKLQFLQDFFNLFSKHSIFNHYKGFQDINADIIKDLSLIIHDNDLDISISQSIEFAKLNNLPMLVLSPGENSDFIFFLEPSYECLASTIKNALNSLNIVEVGVFWIYSQKNKKIVDSLKKTWDKKLISASVRGLETIEEIKKIYGKIFKSEGIQNYLFIGDSEICQTFSESFESSYLARQGNTAIFLNECIYQVKTNGAFILSKTGILYSNTSTEYNFNMIKPYFSVFQENGLSTYQIARMFEKIINPCSFDIVNIQNNKRIIVGKADNNDFNITNTAIYFGGKNESTYYSRPQIVISANTGFLNPPGYSNVYQNVKYQEGTYFAVEKVNKDRFYFPKYDLILYDKVDCGVSVFDANYSRDCFIKHAPHMGNAYVPTINTITINILKQLQSLEINIPFIGGGGSVSVLSNKTDFPMFTRMTSSSTLFTIAWSKLIDLYGWSNIMIFYTNDSYGLAIYEVMKKESLVEGFNILNKEEERMINPITDISQLPIYYDRINNAIDIGCNIMFLAMSDPSPFFWLEGLYDVGVKKGDFVYIFFSLTGLDGLNTTGGNYTKRAELMHGSLFIYNAAWVGEFGEKVKKDYLNKSNDIWARSFFIDAVLSASNTIDFLLIQGKFFENSTEFMNAQRNTRMEGCTGTISFDHYSNDRNLYYFNLYNFYQDNASEWHGDAVLLISPLSPVYYTVLKEPIFANGEFPSDMKENYMDCPFRESKIRDSKTGEGIKIGISISLLIISTIITFYTSRKISYTEIQLLSISCNAKFHDFLTLGFIFVESIQLIAIGPNFVSFNAFLNNASEYLSLNLSKAVTFRNTTFWVIFYSMLFSTYFWLLILVLSTIKLCGCFEYISKKIDDIKIYTMPILSNYLFIPVTVSILSIFACDKAIGLNLKDTYLNYDCKMMCWGNKHIGYAIPACILIIIYIPMAILYRTLWQEDNKDLNIRANSKFLVVKNLAFVCIIVIGKLIHESYQLIFSIVFEIIILGLFRYIFYIKLPFNYDRANYLLKMMYLCIIWNTFVCILSNSINTISYAWLILQLVGWLIIIPVGLYLMFKLPNNYLIIPHGRDIAVLFKFEAGKAFYRQRTFNTAN</sequence>
<dbReference type="InterPro" id="IPR028082">
    <property type="entry name" value="Peripla_BP_I"/>
</dbReference>